<gene>
    <name evidence="2" type="ORF">A4H02_04155</name>
</gene>
<evidence type="ECO:0000259" key="1">
    <source>
        <dbReference type="PROSITE" id="PS51332"/>
    </source>
</evidence>
<dbReference type="Proteomes" id="UP000094570">
    <property type="component" value="Unassembled WGS sequence"/>
</dbReference>
<dbReference type="InterPro" id="IPR036594">
    <property type="entry name" value="Meth_synthase_dom"/>
</dbReference>
<dbReference type="Pfam" id="PF02607">
    <property type="entry name" value="B12-binding_2"/>
    <property type="match status" value="1"/>
</dbReference>
<evidence type="ECO:0000313" key="2">
    <source>
        <dbReference type="EMBL" id="ODN30728.1"/>
    </source>
</evidence>
<dbReference type="Gene3D" id="3.40.50.280">
    <property type="entry name" value="Cobalamin-binding domain"/>
    <property type="match status" value="1"/>
</dbReference>
<dbReference type="Pfam" id="PF02310">
    <property type="entry name" value="B12-binding"/>
    <property type="match status" value="1"/>
</dbReference>
<dbReference type="InterPro" id="IPR006158">
    <property type="entry name" value="Cobalamin-bd"/>
</dbReference>
<feature type="domain" description="B12-binding" evidence="1">
    <location>
        <begin position="180"/>
        <end position="308"/>
    </location>
</feature>
<dbReference type="RefSeq" id="WP_069292905.1">
    <property type="nucleotide sequence ID" value="NZ_CP140110.1"/>
</dbReference>
<accession>A0A1E3G508</accession>
<dbReference type="AlphaFoldDB" id="A0A1E3G508"/>
<dbReference type="STRING" id="1008305.A4H02_04155"/>
<dbReference type="Gene3D" id="1.10.1240.10">
    <property type="entry name" value="Methionine synthase domain"/>
    <property type="match status" value="1"/>
</dbReference>
<dbReference type="GO" id="GO:0031419">
    <property type="term" value="F:cobalamin binding"/>
    <property type="evidence" value="ECO:0007669"/>
    <property type="project" value="InterPro"/>
</dbReference>
<proteinExistence type="predicted"/>
<dbReference type="SUPFAM" id="SSF52242">
    <property type="entry name" value="Cobalamin (vitamin B12)-binding domain"/>
    <property type="match status" value="1"/>
</dbReference>
<dbReference type="GO" id="GO:0046872">
    <property type="term" value="F:metal ion binding"/>
    <property type="evidence" value="ECO:0007669"/>
    <property type="project" value="InterPro"/>
</dbReference>
<name>A0A1E3G508_9BACT</name>
<sequence>MMFESAMISAFVGSDLLEKMLEWLYIYFNARGQDHGEVLNFIEKFCTESSKKLAGEKRAIQKTLSQATRKLKKFEKQYGRRSGIDEGFKDERFKKYQETFLNALLSFDKSGAYDLVRRMIDGGMNLIDIYENIFTPSLWEIGYLWQTNRLSIVVEHYSSAVIEFIMSELYGRFVPLNVKGPKVLVTCPRSERHAIGARMFADALELDGFNVDFLGADTPETELGSYLQNQRVTLICISVTLGTRLLEVLEMIRAIKSFKPSLPIIVGGQGARVLLGIDLPGVKVLAATGLREGVGEVRKILEKGSVER</sequence>
<dbReference type="OrthoDB" id="5756833at2"/>
<protein>
    <recommendedName>
        <fullName evidence="1">B12-binding domain-containing protein</fullName>
    </recommendedName>
</protein>
<organism evidence="2 3">
    <name type="scientific">Fervidobacterium thailandense</name>
    <dbReference type="NCBI Taxonomy" id="1008305"/>
    <lineage>
        <taxon>Bacteria</taxon>
        <taxon>Thermotogati</taxon>
        <taxon>Thermotogota</taxon>
        <taxon>Thermotogae</taxon>
        <taxon>Thermotogales</taxon>
        <taxon>Fervidobacteriaceae</taxon>
        <taxon>Fervidobacterium</taxon>
    </lineage>
</organism>
<keyword evidence="3" id="KW-1185">Reference proteome</keyword>
<evidence type="ECO:0000313" key="3">
    <source>
        <dbReference type="Proteomes" id="UP000094570"/>
    </source>
</evidence>
<reference evidence="3" key="1">
    <citation type="submission" date="2016-04" db="EMBL/GenBank/DDBJ databases">
        <title>The genome sequence project of a novel Fervidobacterium isolate from a hot spring in Thailand.</title>
        <authorList>
            <person name="Gonzalez J.M."/>
            <person name="Cuecas A."/>
            <person name="Kanoksilapatham W."/>
        </authorList>
    </citation>
    <scope>NUCLEOTIDE SEQUENCE [LARGE SCALE GENOMIC DNA]</scope>
    <source>
        <strain evidence="3">FC2004</strain>
    </source>
</reference>
<dbReference type="InterPro" id="IPR036724">
    <property type="entry name" value="Cobalamin-bd_sf"/>
</dbReference>
<dbReference type="CDD" id="cd02065">
    <property type="entry name" value="B12-binding_like"/>
    <property type="match status" value="1"/>
</dbReference>
<dbReference type="EMBL" id="LWAF01000004">
    <property type="protein sequence ID" value="ODN30728.1"/>
    <property type="molecule type" value="Genomic_DNA"/>
</dbReference>
<dbReference type="InterPro" id="IPR003759">
    <property type="entry name" value="Cbl-bd_cap"/>
</dbReference>
<dbReference type="PROSITE" id="PS51332">
    <property type="entry name" value="B12_BINDING"/>
    <property type="match status" value="1"/>
</dbReference>
<comment type="caution">
    <text evidence="2">The sequence shown here is derived from an EMBL/GenBank/DDBJ whole genome shotgun (WGS) entry which is preliminary data.</text>
</comment>